<protein>
    <submittedName>
        <fullName evidence="2">Uncharacterized protein</fullName>
    </submittedName>
</protein>
<keyword evidence="1" id="KW-0732">Signal</keyword>
<accession>A0A502FA63</accession>
<name>A0A502FA63_9GAMM</name>
<dbReference type="Proteomes" id="UP000319486">
    <property type="component" value="Unassembled WGS sequence"/>
</dbReference>
<feature type="chain" id="PRO_5030107351" evidence="1">
    <location>
        <begin position="28"/>
        <end position="152"/>
    </location>
</feature>
<organism evidence="2 3">
    <name type="scientific">Rhodanobacter glycinis</name>
    <dbReference type="NCBI Taxonomy" id="582702"/>
    <lineage>
        <taxon>Bacteria</taxon>
        <taxon>Pseudomonadati</taxon>
        <taxon>Pseudomonadota</taxon>
        <taxon>Gammaproteobacteria</taxon>
        <taxon>Lysobacterales</taxon>
        <taxon>Rhodanobacteraceae</taxon>
        <taxon>Rhodanobacter</taxon>
    </lineage>
</organism>
<comment type="caution">
    <text evidence="2">The sequence shown here is derived from an EMBL/GenBank/DDBJ whole genome shotgun (WGS) entry which is preliminary data.</text>
</comment>
<evidence type="ECO:0000313" key="3">
    <source>
        <dbReference type="Proteomes" id="UP000319486"/>
    </source>
</evidence>
<evidence type="ECO:0000313" key="2">
    <source>
        <dbReference type="EMBL" id="TPG07352.1"/>
    </source>
</evidence>
<gene>
    <name evidence="2" type="ORF">EAH88_12995</name>
</gene>
<dbReference type="OrthoDB" id="6001268at2"/>
<reference evidence="2 3" key="1">
    <citation type="journal article" date="2019" name="Environ. Microbiol.">
        <title>Species interactions and distinct microbial communities in high Arctic permafrost affected cryosols are associated with the CH4 and CO2 gas fluxes.</title>
        <authorList>
            <person name="Altshuler I."/>
            <person name="Hamel J."/>
            <person name="Turney S."/>
            <person name="Magnuson E."/>
            <person name="Levesque R."/>
            <person name="Greer C."/>
            <person name="Whyte L.G."/>
        </authorList>
    </citation>
    <scope>NUCLEOTIDE SEQUENCE [LARGE SCALE GENOMIC DNA]</scope>
    <source>
        <strain evidence="2 3">S13Y</strain>
    </source>
</reference>
<dbReference type="AlphaFoldDB" id="A0A502FA63"/>
<sequence>MSRKGFAVRSALLVGLVTITLAGPVLAQQQTNAGLGSAWPTDTQDVSRMPGYHVYTWMKSGVKYIQVNDYSGNVLVAVATAEGVFLPLPMGSDAKNLRTPEDASPDSTTGAAVYQDDSVQVTAAPQSDGAMIFLAAPTCTNPIECSVHINGN</sequence>
<evidence type="ECO:0000256" key="1">
    <source>
        <dbReference type="SAM" id="SignalP"/>
    </source>
</evidence>
<dbReference type="EMBL" id="RCZO01000007">
    <property type="protein sequence ID" value="TPG07352.1"/>
    <property type="molecule type" value="Genomic_DNA"/>
</dbReference>
<feature type="signal peptide" evidence="1">
    <location>
        <begin position="1"/>
        <end position="27"/>
    </location>
</feature>
<proteinExistence type="predicted"/>
<dbReference type="RefSeq" id="WP_140653374.1">
    <property type="nucleotide sequence ID" value="NZ_RCZB01000005.1"/>
</dbReference>
<keyword evidence="3" id="KW-1185">Reference proteome</keyword>